<dbReference type="AlphaFoldDB" id="A0A2U3LJF6"/>
<proteinExistence type="predicted"/>
<feature type="transmembrane region" description="Helical" evidence="1">
    <location>
        <begin position="82"/>
        <end position="109"/>
    </location>
</feature>
<feature type="transmembrane region" description="Helical" evidence="1">
    <location>
        <begin position="121"/>
        <end position="141"/>
    </location>
</feature>
<dbReference type="EMBL" id="OMOF01000512">
    <property type="protein sequence ID" value="SPF52087.1"/>
    <property type="molecule type" value="Genomic_DNA"/>
</dbReference>
<gene>
    <name evidence="2" type="ORF">SBF1_560016</name>
</gene>
<evidence type="ECO:0000313" key="2">
    <source>
        <dbReference type="EMBL" id="SPF52087.1"/>
    </source>
</evidence>
<feature type="transmembrane region" description="Helical" evidence="1">
    <location>
        <begin position="21"/>
        <end position="46"/>
    </location>
</feature>
<dbReference type="Pfam" id="PF06541">
    <property type="entry name" value="ABC_trans_CmpB"/>
    <property type="match status" value="1"/>
</dbReference>
<organism evidence="2 3">
    <name type="scientific">Candidatus Desulfosporosinus infrequens</name>
    <dbReference type="NCBI Taxonomy" id="2043169"/>
    <lineage>
        <taxon>Bacteria</taxon>
        <taxon>Bacillati</taxon>
        <taxon>Bacillota</taxon>
        <taxon>Clostridia</taxon>
        <taxon>Eubacteriales</taxon>
        <taxon>Desulfitobacteriaceae</taxon>
        <taxon>Desulfosporosinus</taxon>
    </lineage>
</organism>
<keyword evidence="1" id="KW-1133">Transmembrane helix</keyword>
<keyword evidence="1" id="KW-0812">Transmembrane</keyword>
<name>A0A2U3LJF6_9FIRM</name>
<feature type="transmembrane region" description="Helical" evidence="1">
    <location>
        <begin position="162"/>
        <end position="183"/>
    </location>
</feature>
<sequence length="222" mass="25675">MTNMTKVNQNSFASGYHFYKMFWVFFISSILGFVIESLFCLLRYGYIESRAGLIYGPFSQIYGFGAVIMVLILHRINIKRELLLFFASAFLGGLFEFSCSLIQEFAFGFISWDYSDSQFSIFGRTNLLYCFFWGILGVILIKDIYPFMSHQIEKIPNKIGAIVSWALIVFILFDFSISALATIRANQRYHGILASNYVQTLLDQYYPDSVLKKIYPNMIHVN</sequence>
<accession>A0A2U3LJF6</accession>
<feature type="transmembrane region" description="Helical" evidence="1">
    <location>
        <begin position="52"/>
        <end position="73"/>
    </location>
</feature>
<keyword evidence="1" id="KW-0472">Membrane</keyword>
<evidence type="ECO:0008006" key="4">
    <source>
        <dbReference type="Google" id="ProtNLM"/>
    </source>
</evidence>
<dbReference type="InterPro" id="IPR010540">
    <property type="entry name" value="CmpB_TMEM229"/>
</dbReference>
<evidence type="ECO:0000313" key="3">
    <source>
        <dbReference type="Proteomes" id="UP000238916"/>
    </source>
</evidence>
<evidence type="ECO:0000256" key="1">
    <source>
        <dbReference type="SAM" id="Phobius"/>
    </source>
</evidence>
<reference evidence="3" key="1">
    <citation type="submission" date="2018-02" db="EMBL/GenBank/DDBJ databases">
        <authorList>
            <person name="Hausmann B."/>
        </authorList>
    </citation>
    <scope>NUCLEOTIDE SEQUENCE [LARGE SCALE GENOMIC DNA]</scope>
    <source>
        <strain evidence="3">Peat soil MAG SbF1</strain>
    </source>
</reference>
<protein>
    <recommendedName>
        <fullName evidence="4">ABC-transporter type IV</fullName>
    </recommendedName>
</protein>
<dbReference type="Proteomes" id="UP000238916">
    <property type="component" value="Unassembled WGS sequence"/>
</dbReference>